<evidence type="ECO:0000313" key="2">
    <source>
        <dbReference type="RefSeq" id="XP_075111304.1"/>
    </source>
</evidence>
<accession>A0AC58UQ55</accession>
<sequence length="186" mass="21293">MNKKDSKARLMRWELLLQEFDLEIIDRKGSENQVADHLSRLEEKGRPHDGLEVNDLFLDEQLLSMSLTRMPWFTDVANYLEAQIGLLGLLLGRAFKTCTNGIIRRCVPEEEQLGILEACHSSPFGGYLGEAKTSIKILSCGFYWPTMYKDARELVKQCDNYQRAGGISKKNEMPLTTILEIDIFDM</sequence>
<reference evidence="1" key="1">
    <citation type="journal article" date="2014" name="Nat. Commun.">
        <title>The tobacco genome sequence and its comparison with those of tomato and potato.</title>
        <authorList>
            <person name="Sierro N."/>
            <person name="Battey J.N."/>
            <person name="Ouadi S."/>
            <person name="Bakaher N."/>
            <person name="Bovet L."/>
            <person name="Willig A."/>
            <person name="Goepfert S."/>
            <person name="Peitsch M.C."/>
            <person name="Ivanov N.V."/>
        </authorList>
    </citation>
    <scope>NUCLEOTIDE SEQUENCE [LARGE SCALE GENOMIC DNA]</scope>
</reference>
<protein>
    <submittedName>
        <fullName evidence="2">Uncharacterized protein LOC142181730</fullName>
    </submittedName>
</protein>
<organism evidence="1 2">
    <name type="scientific">Nicotiana tabacum</name>
    <name type="common">Common tobacco</name>
    <dbReference type="NCBI Taxonomy" id="4097"/>
    <lineage>
        <taxon>Eukaryota</taxon>
        <taxon>Viridiplantae</taxon>
        <taxon>Streptophyta</taxon>
        <taxon>Embryophyta</taxon>
        <taxon>Tracheophyta</taxon>
        <taxon>Spermatophyta</taxon>
        <taxon>Magnoliopsida</taxon>
        <taxon>eudicotyledons</taxon>
        <taxon>Gunneridae</taxon>
        <taxon>Pentapetalae</taxon>
        <taxon>asterids</taxon>
        <taxon>lamiids</taxon>
        <taxon>Solanales</taxon>
        <taxon>Solanaceae</taxon>
        <taxon>Nicotianoideae</taxon>
        <taxon>Nicotianeae</taxon>
        <taxon>Nicotiana</taxon>
    </lineage>
</organism>
<dbReference type="Proteomes" id="UP000790787">
    <property type="component" value="Chromosome 6"/>
</dbReference>
<keyword evidence="1" id="KW-1185">Reference proteome</keyword>
<dbReference type="RefSeq" id="XP_075111304.1">
    <property type="nucleotide sequence ID" value="XM_075255203.1"/>
</dbReference>
<name>A0AC58UQ55_TOBAC</name>
<gene>
    <name evidence="2" type="primary">LOC142181730</name>
</gene>
<proteinExistence type="predicted"/>
<reference evidence="2" key="2">
    <citation type="submission" date="2025-08" db="UniProtKB">
        <authorList>
            <consortium name="RefSeq"/>
        </authorList>
    </citation>
    <scope>IDENTIFICATION</scope>
    <source>
        <tissue evidence="2">Leaf</tissue>
    </source>
</reference>
<evidence type="ECO:0000313" key="1">
    <source>
        <dbReference type="Proteomes" id="UP000790787"/>
    </source>
</evidence>